<dbReference type="PANTHER" id="PTHR11690:SF288">
    <property type="entry name" value="AMILORIDE-SENSITIVE NA+ CHANNEL-RELATED"/>
    <property type="match status" value="1"/>
</dbReference>
<evidence type="ECO:0000256" key="7">
    <source>
        <dbReference type="ARBA" id="ARBA00023053"/>
    </source>
</evidence>
<evidence type="ECO:0000256" key="13">
    <source>
        <dbReference type="SAM" id="Phobius"/>
    </source>
</evidence>
<keyword evidence="9 13" id="KW-0472">Membrane</keyword>
<keyword evidence="3 12" id="KW-0813">Transport</keyword>
<keyword evidence="6 13" id="KW-1133">Transmembrane helix</keyword>
<evidence type="ECO:0000256" key="2">
    <source>
        <dbReference type="ARBA" id="ARBA00007193"/>
    </source>
</evidence>
<dbReference type="AlphaFoldDB" id="A0A9N9S3B8"/>
<evidence type="ECO:0000256" key="8">
    <source>
        <dbReference type="ARBA" id="ARBA00023065"/>
    </source>
</evidence>
<dbReference type="PRINTS" id="PR01078">
    <property type="entry name" value="AMINACHANNEL"/>
</dbReference>
<comment type="subcellular location">
    <subcellularLocation>
        <location evidence="1">Membrane</location>
        <topology evidence="1">Multi-pass membrane protein</topology>
    </subcellularLocation>
</comment>
<reference evidence="14" key="2">
    <citation type="submission" date="2022-10" db="EMBL/GenBank/DDBJ databases">
        <authorList>
            <consortium name="ENA_rothamsted_submissions"/>
            <consortium name="culmorum"/>
            <person name="King R."/>
        </authorList>
    </citation>
    <scope>NUCLEOTIDE SEQUENCE</scope>
</reference>
<evidence type="ECO:0000256" key="10">
    <source>
        <dbReference type="ARBA" id="ARBA00023201"/>
    </source>
</evidence>
<keyword evidence="7" id="KW-0915">Sodium</keyword>
<organism evidence="14 15">
    <name type="scientific">Chironomus riparius</name>
    <dbReference type="NCBI Taxonomy" id="315576"/>
    <lineage>
        <taxon>Eukaryota</taxon>
        <taxon>Metazoa</taxon>
        <taxon>Ecdysozoa</taxon>
        <taxon>Arthropoda</taxon>
        <taxon>Hexapoda</taxon>
        <taxon>Insecta</taxon>
        <taxon>Pterygota</taxon>
        <taxon>Neoptera</taxon>
        <taxon>Endopterygota</taxon>
        <taxon>Diptera</taxon>
        <taxon>Nematocera</taxon>
        <taxon>Chironomoidea</taxon>
        <taxon>Chironomidae</taxon>
        <taxon>Chironominae</taxon>
        <taxon>Chironomus</taxon>
    </lineage>
</organism>
<dbReference type="Pfam" id="PF00858">
    <property type="entry name" value="ASC"/>
    <property type="match status" value="1"/>
</dbReference>
<dbReference type="EMBL" id="OU895879">
    <property type="protein sequence ID" value="CAG9808682.1"/>
    <property type="molecule type" value="Genomic_DNA"/>
</dbReference>
<evidence type="ECO:0000256" key="11">
    <source>
        <dbReference type="ARBA" id="ARBA00023303"/>
    </source>
</evidence>
<evidence type="ECO:0000256" key="9">
    <source>
        <dbReference type="ARBA" id="ARBA00023136"/>
    </source>
</evidence>
<dbReference type="InterPro" id="IPR001873">
    <property type="entry name" value="ENaC"/>
</dbReference>
<keyword evidence="15" id="KW-1185">Reference proteome</keyword>
<dbReference type="OrthoDB" id="8062007at2759"/>
<dbReference type="GO" id="GO:0005886">
    <property type="term" value="C:plasma membrane"/>
    <property type="evidence" value="ECO:0007669"/>
    <property type="project" value="TreeGrafter"/>
</dbReference>
<keyword evidence="8 12" id="KW-0406">Ion transport</keyword>
<dbReference type="GO" id="GO:0015280">
    <property type="term" value="F:ligand-gated sodium channel activity"/>
    <property type="evidence" value="ECO:0007669"/>
    <property type="project" value="TreeGrafter"/>
</dbReference>
<reference evidence="14" key="1">
    <citation type="submission" date="2022-01" db="EMBL/GenBank/DDBJ databases">
        <authorList>
            <person name="King R."/>
        </authorList>
    </citation>
    <scope>NUCLEOTIDE SEQUENCE</scope>
</reference>
<dbReference type="Gene3D" id="1.10.287.770">
    <property type="entry name" value="YojJ-like"/>
    <property type="match status" value="1"/>
</dbReference>
<dbReference type="Proteomes" id="UP001153620">
    <property type="component" value="Chromosome 3"/>
</dbReference>
<keyword evidence="11 12" id="KW-0407">Ion channel</keyword>
<evidence type="ECO:0000256" key="1">
    <source>
        <dbReference type="ARBA" id="ARBA00004141"/>
    </source>
</evidence>
<keyword evidence="5 12" id="KW-0812">Transmembrane</keyword>
<evidence type="ECO:0000256" key="5">
    <source>
        <dbReference type="ARBA" id="ARBA00022692"/>
    </source>
</evidence>
<evidence type="ECO:0000256" key="4">
    <source>
        <dbReference type="ARBA" id="ARBA00022461"/>
    </source>
</evidence>
<protein>
    <submittedName>
        <fullName evidence="14">Uncharacterized protein</fullName>
    </submittedName>
</protein>
<evidence type="ECO:0000256" key="12">
    <source>
        <dbReference type="RuleBase" id="RU000679"/>
    </source>
</evidence>
<comment type="similarity">
    <text evidence="2 12">Belongs to the amiloride-sensitive sodium channel (TC 1.A.6) family.</text>
</comment>
<feature type="transmembrane region" description="Helical" evidence="13">
    <location>
        <begin position="66"/>
        <end position="83"/>
    </location>
</feature>
<evidence type="ECO:0000313" key="14">
    <source>
        <dbReference type="EMBL" id="CAG9808682.1"/>
    </source>
</evidence>
<keyword evidence="10 12" id="KW-0739">Sodium transport</keyword>
<feature type="transmembrane region" description="Helical" evidence="13">
    <location>
        <begin position="504"/>
        <end position="527"/>
    </location>
</feature>
<dbReference type="Gene3D" id="1.10.287.820">
    <property type="entry name" value="Acid-sensing ion channel domain"/>
    <property type="match status" value="1"/>
</dbReference>
<evidence type="ECO:0000256" key="3">
    <source>
        <dbReference type="ARBA" id="ARBA00022448"/>
    </source>
</evidence>
<sequence>MDQTDNFKQKFDILKLKYFHKSNKLKRSFPPETAKSSHTFDFFTKQSSIHGFQFLSKRRNSSFSRIFWGLSLIISLIGLIYNAKRLYIKLNILPDIGITVKQELSRHVPFPAITMCLPVFAKNRLANYTHFMNEYYRNGKKNVFNLTEMDKQFLAVNTIRCSEDDLDPILECCKDANISNIVHLMDKSYLTIDETFSNCDLRLEEKDCNLIIKRILTDRGFCFTTNFQRFNTIFKNEVLSEDFKIYMKRPPSEALNKLGDDVHWTLDGGYKNVSSNFVTPLRLVKENDHTFIMFSKLEDMYNICFQKNIHIRIHMPNEIPTLFHRGFLQEYTHAQRVLITAKVIKAHPSLRSYSPHARRCYFTNERELQFFKIYTKYHCYLECLTNFLLEKCGCVAFYMPRNSSTKICNLMEKNCVQKYVYQWPNHEDLVEGTTPCLCYPTCNDIEYSAIESDSEYRATSHANHIKNYTSLLHYSYFYVNFNDHEVQIHETYVAYKVQNFIADLGGLLGLFLGCSLLSMIEVLYFIFMALKHRYCKRNVGDEITINAVSSTNQNIFNKLDKIGNNIYIIRSPLFKRDRQSFLEA</sequence>
<keyword evidence="4 12" id="KW-0894">Sodium channel</keyword>
<evidence type="ECO:0000313" key="15">
    <source>
        <dbReference type="Proteomes" id="UP001153620"/>
    </source>
</evidence>
<gene>
    <name evidence="14" type="ORF">CHIRRI_LOCUS11518</name>
</gene>
<dbReference type="PANTHER" id="PTHR11690">
    <property type="entry name" value="AMILORIDE-SENSITIVE SODIUM CHANNEL-RELATED"/>
    <property type="match status" value="1"/>
</dbReference>
<accession>A0A9N9S3B8</accession>
<proteinExistence type="inferred from homology"/>
<name>A0A9N9S3B8_9DIPT</name>
<evidence type="ECO:0000256" key="6">
    <source>
        <dbReference type="ARBA" id="ARBA00022989"/>
    </source>
</evidence>